<evidence type="ECO:0000313" key="1">
    <source>
        <dbReference type="EMBL" id="ACL57268.1"/>
    </source>
</evidence>
<gene>
    <name evidence="1" type="ordered locus">Mnod_2292</name>
</gene>
<name>B8IA40_METNO</name>
<sequence>MAVLALWRDAGIGDGAGEHVLYAIAVEDPVKESGEILRARGVGERAQLDEG</sequence>
<dbReference type="AlphaFoldDB" id="B8IA40"/>
<reference evidence="1 2" key="1">
    <citation type="submission" date="2009-01" db="EMBL/GenBank/DDBJ databases">
        <title>Complete sequence of chromosome of Methylobacterium nodulans ORS 2060.</title>
        <authorList>
            <consortium name="US DOE Joint Genome Institute"/>
            <person name="Lucas S."/>
            <person name="Copeland A."/>
            <person name="Lapidus A."/>
            <person name="Glavina del Rio T."/>
            <person name="Dalin E."/>
            <person name="Tice H."/>
            <person name="Bruce D."/>
            <person name="Goodwin L."/>
            <person name="Pitluck S."/>
            <person name="Sims D."/>
            <person name="Brettin T."/>
            <person name="Detter J.C."/>
            <person name="Han C."/>
            <person name="Larimer F."/>
            <person name="Land M."/>
            <person name="Hauser L."/>
            <person name="Kyrpides N."/>
            <person name="Ivanova N."/>
            <person name="Marx C.J."/>
            <person name="Richardson P."/>
        </authorList>
    </citation>
    <scope>NUCLEOTIDE SEQUENCE [LARGE SCALE GENOMIC DNA]</scope>
    <source>
        <strain evidence="2">LMG 21967 / CNCM I-2342 / ORS 2060</strain>
    </source>
</reference>
<accession>B8IA40</accession>
<proteinExistence type="predicted"/>
<keyword evidence="2" id="KW-1185">Reference proteome</keyword>
<dbReference type="KEGG" id="mno:Mnod_2292"/>
<organism evidence="1 2">
    <name type="scientific">Methylobacterium nodulans (strain LMG 21967 / CNCM I-2342 / ORS 2060)</name>
    <dbReference type="NCBI Taxonomy" id="460265"/>
    <lineage>
        <taxon>Bacteria</taxon>
        <taxon>Pseudomonadati</taxon>
        <taxon>Pseudomonadota</taxon>
        <taxon>Alphaproteobacteria</taxon>
        <taxon>Hyphomicrobiales</taxon>
        <taxon>Methylobacteriaceae</taxon>
        <taxon>Methylobacterium</taxon>
    </lineage>
</organism>
<evidence type="ECO:0000313" key="2">
    <source>
        <dbReference type="Proteomes" id="UP000008207"/>
    </source>
</evidence>
<protein>
    <submittedName>
        <fullName evidence="1">Uncharacterized protein</fullName>
    </submittedName>
</protein>
<dbReference type="Proteomes" id="UP000008207">
    <property type="component" value="Chromosome"/>
</dbReference>
<dbReference type="HOGENOM" id="CLU_3100717_0_0_5"/>
<dbReference type="EMBL" id="CP001349">
    <property type="protein sequence ID" value="ACL57268.1"/>
    <property type="molecule type" value="Genomic_DNA"/>
</dbReference>